<feature type="non-terminal residue" evidence="6">
    <location>
        <position position="1"/>
    </location>
</feature>
<keyword evidence="2" id="KW-0808">Transferase</keyword>
<evidence type="ECO:0000313" key="7">
    <source>
        <dbReference type="Proteomes" id="UP000652761"/>
    </source>
</evidence>
<feature type="domain" description="GST C-terminal" evidence="5">
    <location>
        <begin position="117"/>
        <end position="216"/>
    </location>
</feature>
<proteinExistence type="predicted"/>
<dbReference type="EC" id="2.5.1.18" evidence="1"/>
<evidence type="ECO:0000256" key="2">
    <source>
        <dbReference type="ARBA" id="ARBA00022679"/>
    </source>
</evidence>
<dbReference type="Gene3D" id="1.20.1050.10">
    <property type="match status" value="1"/>
</dbReference>
<dbReference type="SFLD" id="SFLDG00358">
    <property type="entry name" value="Main_(cytGST)"/>
    <property type="match status" value="1"/>
</dbReference>
<dbReference type="PANTHER" id="PTHR43900">
    <property type="entry name" value="GLUTATHIONE S-TRANSFERASE RHO"/>
    <property type="match status" value="1"/>
</dbReference>
<dbReference type="PANTHER" id="PTHR43900:SF96">
    <property type="entry name" value="GLUTATHIONE TRANSFERASE"/>
    <property type="match status" value="1"/>
</dbReference>
<evidence type="ECO:0000256" key="3">
    <source>
        <dbReference type="ARBA" id="ARBA00047960"/>
    </source>
</evidence>
<feature type="domain" description="GST N-terminal" evidence="4">
    <location>
        <begin position="5"/>
        <end position="109"/>
    </location>
</feature>
<protein>
    <recommendedName>
        <fullName evidence="1">glutathione transferase</fullName>
        <ecNumber evidence="1">2.5.1.18</ecNumber>
    </recommendedName>
</protein>
<dbReference type="PROSITE" id="PS50404">
    <property type="entry name" value="GST_NTER"/>
    <property type="match status" value="1"/>
</dbReference>
<dbReference type="InterPro" id="IPR036249">
    <property type="entry name" value="Thioredoxin-like_sf"/>
</dbReference>
<keyword evidence="7" id="KW-1185">Reference proteome</keyword>
<dbReference type="InterPro" id="IPR004045">
    <property type="entry name" value="Glutathione_S-Trfase_N"/>
</dbReference>
<evidence type="ECO:0000259" key="4">
    <source>
        <dbReference type="PROSITE" id="PS50404"/>
    </source>
</evidence>
<name>A0A843XDB4_COLES</name>
<dbReference type="InterPro" id="IPR040079">
    <property type="entry name" value="Glutathione_S-Trfase"/>
</dbReference>
<dbReference type="OrthoDB" id="249703at2759"/>
<dbReference type="SUPFAM" id="SSF52833">
    <property type="entry name" value="Thioredoxin-like"/>
    <property type="match status" value="1"/>
</dbReference>
<evidence type="ECO:0000256" key="1">
    <source>
        <dbReference type="ARBA" id="ARBA00012452"/>
    </source>
</evidence>
<dbReference type="GO" id="GO:0006749">
    <property type="term" value="P:glutathione metabolic process"/>
    <property type="evidence" value="ECO:0007669"/>
    <property type="project" value="TreeGrafter"/>
</dbReference>
<dbReference type="SFLD" id="SFLDS00019">
    <property type="entry name" value="Glutathione_Transferase_(cytos"/>
    <property type="match status" value="1"/>
</dbReference>
<comment type="catalytic activity">
    <reaction evidence="3">
        <text>RX + glutathione = an S-substituted glutathione + a halide anion + H(+)</text>
        <dbReference type="Rhea" id="RHEA:16437"/>
        <dbReference type="ChEBI" id="CHEBI:15378"/>
        <dbReference type="ChEBI" id="CHEBI:16042"/>
        <dbReference type="ChEBI" id="CHEBI:17792"/>
        <dbReference type="ChEBI" id="CHEBI:57925"/>
        <dbReference type="ChEBI" id="CHEBI:90779"/>
        <dbReference type="EC" id="2.5.1.18"/>
    </reaction>
</comment>
<gene>
    <name evidence="6" type="ORF">Taro_050240</name>
</gene>
<dbReference type="AlphaFoldDB" id="A0A843XDB4"/>
<dbReference type="Pfam" id="PF00043">
    <property type="entry name" value="GST_C"/>
    <property type="match status" value="1"/>
</dbReference>
<dbReference type="InterPro" id="IPR004046">
    <property type="entry name" value="GST_C"/>
</dbReference>
<dbReference type="PROSITE" id="PS50405">
    <property type="entry name" value="GST_CTER"/>
    <property type="match status" value="1"/>
</dbReference>
<evidence type="ECO:0000259" key="5">
    <source>
        <dbReference type="PROSITE" id="PS50405"/>
    </source>
</evidence>
<dbReference type="GO" id="GO:0005737">
    <property type="term" value="C:cytoplasm"/>
    <property type="evidence" value="ECO:0007669"/>
    <property type="project" value="TreeGrafter"/>
</dbReference>
<dbReference type="GO" id="GO:0004364">
    <property type="term" value="F:glutathione transferase activity"/>
    <property type="evidence" value="ECO:0007669"/>
    <property type="project" value="UniProtKB-EC"/>
</dbReference>
<dbReference type="EMBL" id="NMUH01007439">
    <property type="protein sequence ID" value="MQM17271.1"/>
    <property type="molecule type" value="Genomic_DNA"/>
</dbReference>
<organism evidence="6 7">
    <name type="scientific">Colocasia esculenta</name>
    <name type="common">Wild taro</name>
    <name type="synonym">Arum esculentum</name>
    <dbReference type="NCBI Taxonomy" id="4460"/>
    <lineage>
        <taxon>Eukaryota</taxon>
        <taxon>Viridiplantae</taxon>
        <taxon>Streptophyta</taxon>
        <taxon>Embryophyta</taxon>
        <taxon>Tracheophyta</taxon>
        <taxon>Spermatophyta</taxon>
        <taxon>Magnoliopsida</taxon>
        <taxon>Liliopsida</taxon>
        <taxon>Araceae</taxon>
        <taxon>Aroideae</taxon>
        <taxon>Colocasieae</taxon>
        <taxon>Colocasia</taxon>
    </lineage>
</organism>
<evidence type="ECO:0000313" key="6">
    <source>
        <dbReference type="EMBL" id="MQM17271.1"/>
    </source>
</evidence>
<dbReference type="InterPro" id="IPR036282">
    <property type="entry name" value="Glutathione-S-Trfase_C_sf"/>
</dbReference>
<comment type="caution">
    <text evidence="6">The sequence shown here is derived from an EMBL/GenBank/DDBJ whole genome shotgun (WGS) entry which is preliminary data.</text>
</comment>
<reference evidence="6" key="1">
    <citation type="submission" date="2017-07" db="EMBL/GenBank/DDBJ databases">
        <title>Taro Niue Genome Assembly and Annotation.</title>
        <authorList>
            <person name="Atibalentja N."/>
            <person name="Keating K."/>
            <person name="Fields C.J."/>
        </authorList>
    </citation>
    <scope>NUCLEOTIDE SEQUENCE</scope>
    <source>
        <strain evidence="6">Niue_2</strain>
        <tissue evidence="6">Leaf</tissue>
    </source>
</reference>
<sequence length="216" mass="24579">MATPLVKVGYAEPILPDVTRVLACLNEKEIKFEHVNINKGKRSGHAVDLLNLQAKVSHLIDTNPTETSHSVSVQASTRVHGLAFDDGQETLFESRAICRYLVEKYANRGNRTLLGRDSLERLSIEQWLKSEEHSFDPPSWTLVLYLAYAPAMRPTQDDITMESERRLSKVLDVYDQRLADHRFLAGDEFTLADLFHLPNSYYLAKQDAFTSRENVS</sequence>
<dbReference type="Gene3D" id="3.40.30.10">
    <property type="entry name" value="Glutaredoxin"/>
    <property type="match status" value="1"/>
</dbReference>
<dbReference type="GO" id="GO:0043295">
    <property type="term" value="F:glutathione binding"/>
    <property type="evidence" value="ECO:0007669"/>
    <property type="project" value="TreeGrafter"/>
</dbReference>
<dbReference type="SUPFAM" id="SSF47616">
    <property type="entry name" value="GST C-terminal domain-like"/>
    <property type="match status" value="1"/>
</dbReference>
<dbReference type="Proteomes" id="UP000652761">
    <property type="component" value="Unassembled WGS sequence"/>
</dbReference>
<dbReference type="InterPro" id="IPR010987">
    <property type="entry name" value="Glutathione-S-Trfase_C-like"/>
</dbReference>
<accession>A0A843XDB4</accession>